<proteinExistence type="predicted"/>
<name>A0A0P0YE43_ORYSJ</name>
<dbReference type="EMBL" id="AP014968">
    <property type="protein sequence ID" value="BAT18249.1"/>
    <property type="molecule type" value="Genomic_DNA"/>
</dbReference>
<reference evidence="2" key="1">
    <citation type="journal article" date="2005" name="Nature">
        <title>The map-based sequence of the rice genome.</title>
        <authorList>
            <consortium name="International rice genome sequencing project (IRGSP)"/>
            <person name="Matsumoto T."/>
            <person name="Wu J."/>
            <person name="Kanamori H."/>
            <person name="Katayose Y."/>
            <person name="Fujisawa M."/>
            <person name="Namiki N."/>
            <person name="Mizuno H."/>
            <person name="Yamamoto K."/>
            <person name="Antonio B.A."/>
            <person name="Baba T."/>
            <person name="Sakata K."/>
            <person name="Nagamura Y."/>
            <person name="Aoki H."/>
            <person name="Arikawa K."/>
            <person name="Arita K."/>
            <person name="Bito T."/>
            <person name="Chiden Y."/>
            <person name="Fujitsuka N."/>
            <person name="Fukunaka R."/>
            <person name="Hamada M."/>
            <person name="Harada C."/>
            <person name="Hayashi A."/>
            <person name="Hijishita S."/>
            <person name="Honda M."/>
            <person name="Hosokawa S."/>
            <person name="Ichikawa Y."/>
            <person name="Idonuma A."/>
            <person name="Iijima M."/>
            <person name="Ikeda M."/>
            <person name="Ikeno M."/>
            <person name="Ito K."/>
            <person name="Ito S."/>
            <person name="Ito T."/>
            <person name="Ito Y."/>
            <person name="Ito Y."/>
            <person name="Iwabuchi A."/>
            <person name="Kamiya K."/>
            <person name="Karasawa W."/>
            <person name="Kurita K."/>
            <person name="Katagiri S."/>
            <person name="Kikuta A."/>
            <person name="Kobayashi H."/>
            <person name="Kobayashi N."/>
            <person name="Machita K."/>
            <person name="Maehara T."/>
            <person name="Masukawa M."/>
            <person name="Mizubayashi T."/>
            <person name="Mukai Y."/>
            <person name="Nagasaki H."/>
            <person name="Nagata Y."/>
            <person name="Naito S."/>
            <person name="Nakashima M."/>
            <person name="Nakama Y."/>
            <person name="Nakamichi Y."/>
            <person name="Nakamura M."/>
            <person name="Meguro A."/>
            <person name="Negishi M."/>
            <person name="Ohta I."/>
            <person name="Ohta T."/>
            <person name="Okamoto M."/>
            <person name="Ono N."/>
            <person name="Saji S."/>
            <person name="Sakaguchi M."/>
            <person name="Sakai K."/>
            <person name="Shibata M."/>
            <person name="Shimokawa T."/>
            <person name="Song J."/>
            <person name="Takazaki Y."/>
            <person name="Terasawa K."/>
            <person name="Tsugane M."/>
            <person name="Tsuji K."/>
            <person name="Ueda S."/>
            <person name="Waki K."/>
            <person name="Yamagata H."/>
            <person name="Yamamoto M."/>
            <person name="Yamamoto S."/>
            <person name="Yamane H."/>
            <person name="Yoshiki S."/>
            <person name="Yoshihara R."/>
            <person name="Yukawa K."/>
            <person name="Zhong H."/>
            <person name="Yano M."/>
            <person name="Yuan Q."/>
            <person name="Ouyang S."/>
            <person name="Liu J."/>
            <person name="Jones K.M."/>
            <person name="Gansberger K."/>
            <person name="Moffat K."/>
            <person name="Hill J."/>
            <person name="Bera J."/>
            <person name="Fadrosh D."/>
            <person name="Jin S."/>
            <person name="Johri S."/>
            <person name="Kim M."/>
            <person name="Overton L."/>
            <person name="Reardon M."/>
            <person name="Tsitrin T."/>
            <person name="Vuong H."/>
            <person name="Weaver B."/>
            <person name="Ciecko A."/>
            <person name="Tallon L."/>
            <person name="Jackson J."/>
            <person name="Pai G."/>
            <person name="Aken S.V."/>
            <person name="Utterback T."/>
            <person name="Reidmuller S."/>
            <person name="Feldblyum T."/>
            <person name="Hsiao J."/>
            <person name="Zismann V."/>
            <person name="Iobst S."/>
            <person name="de Vazeille A.R."/>
            <person name="Buell C.R."/>
            <person name="Ying K."/>
            <person name="Li Y."/>
            <person name="Lu T."/>
            <person name="Huang Y."/>
            <person name="Zhao Q."/>
            <person name="Feng Q."/>
            <person name="Zhang L."/>
            <person name="Zhu J."/>
            <person name="Weng Q."/>
            <person name="Mu J."/>
            <person name="Lu Y."/>
            <person name="Fan D."/>
            <person name="Liu Y."/>
            <person name="Guan J."/>
            <person name="Zhang Y."/>
            <person name="Yu S."/>
            <person name="Liu X."/>
            <person name="Zhang Y."/>
            <person name="Hong G."/>
            <person name="Han B."/>
            <person name="Choisne N."/>
            <person name="Demange N."/>
            <person name="Orjeda G."/>
            <person name="Samain S."/>
            <person name="Cattolico L."/>
            <person name="Pelletier E."/>
            <person name="Couloux A."/>
            <person name="Segurens B."/>
            <person name="Wincker P."/>
            <person name="D'Hont A."/>
            <person name="Scarpelli C."/>
            <person name="Weissenbach J."/>
            <person name="Salanoubat M."/>
            <person name="Quetier F."/>
            <person name="Yu Y."/>
            <person name="Kim H.R."/>
            <person name="Rambo T."/>
            <person name="Currie J."/>
            <person name="Collura K."/>
            <person name="Luo M."/>
            <person name="Yang T."/>
            <person name="Ammiraju J.S.S."/>
            <person name="Engler F."/>
            <person name="Soderlund C."/>
            <person name="Wing R.A."/>
            <person name="Palmer L.E."/>
            <person name="de la Bastide M."/>
            <person name="Spiegel L."/>
            <person name="Nascimento L."/>
            <person name="Zutavern T."/>
            <person name="O'Shaughnessy A."/>
            <person name="Dike S."/>
            <person name="Dedhia N."/>
            <person name="Preston R."/>
            <person name="Balija V."/>
            <person name="McCombie W.R."/>
            <person name="Chow T."/>
            <person name="Chen H."/>
            <person name="Chung M."/>
            <person name="Chen C."/>
            <person name="Shaw J."/>
            <person name="Wu H."/>
            <person name="Hsiao K."/>
            <person name="Chao Y."/>
            <person name="Chu M."/>
            <person name="Cheng C."/>
            <person name="Hour A."/>
            <person name="Lee P."/>
            <person name="Lin S."/>
            <person name="Lin Y."/>
            <person name="Liou J."/>
            <person name="Liu S."/>
            <person name="Hsing Y."/>
            <person name="Raghuvanshi S."/>
            <person name="Mohanty A."/>
            <person name="Bharti A.K."/>
            <person name="Gaur A."/>
            <person name="Gupta V."/>
            <person name="Kumar D."/>
            <person name="Ravi V."/>
            <person name="Vij S."/>
            <person name="Kapur A."/>
            <person name="Khurana P."/>
            <person name="Khurana P."/>
            <person name="Khurana J.P."/>
            <person name="Tyagi A.K."/>
            <person name="Gaikwad K."/>
            <person name="Singh A."/>
            <person name="Dalal V."/>
            <person name="Srivastava S."/>
            <person name="Dixit A."/>
            <person name="Pal A.K."/>
            <person name="Ghazi I.A."/>
            <person name="Yadav M."/>
            <person name="Pandit A."/>
            <person name="Bhargava A."/>
            <person name="Sureshbabu K."/>
            <person name="Batra K."/>
            <person name="Sharma T.R."/>
            <person name="Mohapatra T."/>
            <person name="Singh N.K."/>
            <person name="Messing J."/>
            <person name="Nelson A.B."/>
            <person name="Fuks G."/>
            <person name="Kavchok S."/>
            <person name="Keizer G."/>
            <person name="Linton E."/>
            <person name="Llaca V."/>
            <person name="Song R."/>
            <person name="Tanyolac B."/>
            <person name="Young S."/>
            <person name="Ho-Il K."/>
            <person name="Hahn J.H."/>
            <person name="Sangsakoo G."/>
            <person name="Vanavichit A."/>
            <person name="de Mattos Luiz.A.T."/>
            <person name="Zimmer P.D."/>
            <person name="Malone G."/>
            <person name="Dellagostin O."/>
            <person name="de Oliveira A.C."/>
            <person name="Bevan M."/>
            <person name="Bancroft I."/>
            <person name="Minx P."/>
            <person name="Cordum H."/>
            <person name="Wilson R."/>
            <person name="Cheng Z."/>
            <person name="Jin W."/>
            <person name="Jiang J."/>
            <person name="Leong S.A."/>
            <person name="Iwama H."/>
            <person name="Gojobori T."/>
            <person name="Itoh T."/>
            <person name="Niimura Y."/>
            <person name="Fujii Y."/>
            <person name="Habara T."/>
            <person name="Sakai H."/>
            <person name="Sato Y."/>
            <person name="Wilson G."/>
            <person name="Kumar K."/>
            <person name="McCouch S."/>
            <person name="Juretic N."/>
            <person name="Hoen D."/>
            <person name="Wright S."/>
            <person name="Bruskiewich R."/>
            <person name="Bureau T."/>
            <person name="Miyao A."/>
            <person name="Hirochika H."/>
            <person name="Nishikawa T."/>
            <person name="Kadowaki K."/>
            <person name="Sugiura M."/>
            <person name="Burr B."/>
            <person name="Sasaki T."/>
        </authorList>
    </citation>
    <scope>NUCLEOTIDE SEQUENCE [LARGE SCALE GENOMIC DNA]</scope>
    <source>
        <strain evidence="2">cv. Nipponbare</strain>
    </source>
</reference>
<dbReference type="AlphaFoldDB" id="A0A0P0YE43"/>
<gene>
    <name evidence="1" type="ordered locus">Os12g0635801</name>
    <name evidence="1" type="ORF">OSNPB_120635801</name>
</gene>
<reference evidence="1 2" key="3">
    <citation type="journal article" date="2013" name="Rice">
        <title>Improvement of the Oryza sativa Nipponbare reference genome using next generation sequence and optical map data.</title>
        <authorList>
            <person name="Kawahara Y."/>
            <person name="de la Bastide M."/>
            <person name="Hamilton J.P."/>
            <person name="Kanamori H."/>
            <person name="McCombie W.R."/>
            <person name="Ouyang S."/>
            <person name="Schwartz D.C."/>
            <person name="Tanaka T."/>
            <person name="Wu J."/>
            <person name="Zhou S."/>
            <person name="Childs K.L."/>
            <person name="Davidson R.M."/>
            <person name="Lin H."/>
            <person name="Quesada-Ocampo L."/>
            <person name="Vaillancourt B."/>
            <person name="Sakai H."/>
            <person name="Lee S.S."/>
            <person name="Kim J."/>
            <person name="Numa H."/>
            <person name="Itoh T."/>
            <person name="Buell C.R."/>
            <person name="Matsumoto T."/>
        </authorList>
    </citation>
    <scope>NUCLEOTIDE SEQUENCE [LARGE SCALE GENOMIC DNA]</scope>
    <source>
        <strain evidence="2">cv. Nipponbare</strain>
    </source>
</reference>
<sequence length="155" mass="15783">MALPVASSRVAAIAGTRRVRAFPPEVDVWAANAAPSVRDITSPVVAIIIVVVAPSSTSEVIWVVAVIPPVAPATVIAVIPAPVAVPLLLPSSAVSANGVPHRSATLVANLPLEGGGVVLHALRATLAEGEGPRRMRVVGEVLEEARRGSLAVKNP</sequence>
<dbReference type="InParanoid" id="A0A0P0YE43"/>
<organism evidence="1 2">
    <name type="scientific">Oryza sativa subsp. japonica</name>
    <name type="common">Rice</name>
    <dbReference type="NCBI Taxonomy" id="39947"/>
    <lineage>
        <taxon>Eukaryota</taxon>
        <taxon>Viridiplantae</taxon>
        <taxon>Streptophyta</taxon>
        <taxon>Embryophyta</taxon>
        <taxon>Tracheophyta</taxon>
        <taxon>Spermatophyta</taxon>
        <taxon>Magnoliopsida</taxon>
        <taxon>Liliopsida</taxon>
        <taxon>Poales</taxon>
        <taxon>Poaceae</taxon>
        <taxon>BOP clade</taxon>
        <taxon>Oryzoideae</taxon>
        <taxon>Oryzeae</taxon>
        <taxon>Oryzinae</taxon>
        <taxon>Oryza</taxon>
        <taxon>Oryza sativa</taxon>
    </lineage>
</organism>
<dbReference type="PaxDb" id="39947-A0A0P0YE43"/>
<protein>
    <submittedName>
        <fullName evidence="1">Os12g0635801 protein</fullName>
    </submittedName>
</protein>
<evidence type="ECO:0000313" key="2">
    <source>
        <dbReference type="Proteomes" id="UP000059680"/>
    </source>
</evidence>
<evidence type="ECO:0000313" key="1">
    <source>
        <dbReference type="EMBL" id="BAT18249.1"/>
    </source>
</evidence>
<accession>A0A0P0YE43</accession>
<dbReference type="Proteomes" id="UP000059680">
    <property type="component" value="Chromosome 12"/>
</dbReference>
<reference evidence="1 2" key="2">
    <citation type="journal article" date="2013" name="Plant Cell Physiol.">
        <title>Rice Annotation Project Database (RAP-DB): an integrative and interactive database for rice genomics.</title>
        <authorList>
            <person name="Sakai H."/>
            <person name="Lee S.S."/>
            <person name="Tanaka T."/>
            <person name="Numa H."/>
            <person name="Kim J."/>
            <person name="Kawahara Y."/>
            <person name="Wakimoto H."/>
            <person name="Yang C.C."/>
            <person name="Iwamoto M."/>
            <person name="Abe T."/>
            <person name="Yamada Y."/>
            <person name="Muto A."/>
            <person name="Inokuchi H."/>
            <person name="Ikemura T."/>
            <person name="Matsumoto T."/>
            <person name="Sasaki T."/>
            <person name="Itoh T."/>
        </authorList>
    </citation>
    <scope>NUCLEOTIDE SEQUENCE [LARGE SCALE GENOMIC DNA]</scope>
    <source>
        <strain evidence="2">cv. Nipponbare</strain>
    </source>
</reference>
<keyword evidence="2" id="KW-1185">Reference proteome</keyword>